<feature type="binding site" evidence="8">
    <location>
        <position position="245"/>
    </location>
    <ligand>
        <name>NADP(+)</name>
        <dbReference type="ChEBI" id="CHEBI:58349"/>
    </ligand>
</feature>
<feature type="binding site" evidence="8">
    <location>
        <position position="108"/>
    </location>
    <ligand>
        <name>shikimate</name>
        <dbReference type="ChEBI" id="CHEBI:36208"/>
    </ligand>
</feature>
<dbReference type="NCBIfam" id="TIGR00507">
    <property type="entry name" value="aroE"/>
    <property type="match status" value="1"/>
</dbReference>
<dbReference type="InterPro" id="IPR036291">
    <property type="entry name" value="NAD(P)-bd_dom_sf"/>
</dbReference>
<feature type="domain" description="Quinate/shikimate 5-dehydrogenase/glutamyl-tRNA reductase" evidence="9">
    <location>
        <begin position="125"/>
        <end position="195"/>
    </location>
</feature>
<evidence type="ECO:0000256" key="2">
    <source>
        <dbReference type="ARBA" id="ARBA00012962"/>
    </source>
</evidence>
<protein>
    <recommendedName>
        <fullName evidence="2 8">Shikimate dehydrogenase (NADP(+))</fullName>
        <shortName evidence="8">SDH</shortName>
        <ecNumber evidence="2 8">1.1.1.25</ecNumber>
    </recommendedName>
</protein>
<dbReference type="Gene3D" id="3.40.50.10860">
    <property type="entry name" value="Leucine Dehydrogenase, chain A, domain 1"/>
    <property type="match status" value="1"/>
</dbReference>
<dbReference type="Pfam" id="PF01488">
    <property type="entry name" value="Shikimate_DH"/>
    <property type="match status" value="1"/>
</dbReference>
<gene>
    <name evidence="8 12" type="primary">aroE</name>
    <name evidence="12" type="ORF">IAC74_02210</name>
</gene>
<reference evidence="12" key="2">
    <citation type="journal article" date="2021" name="PeerJ">
        <title>Extensive microbial diversity within the chicken gut microbiome revealed by metagenomics and culture.</title>
        <authorList>
            <person name="Gilroy R."/>
            <person name="Ravi A."/>
            <person name="Getino M."/>
            <person name="Pursley I."/>
            <person name="Horton D.L."/>
            <person name="Alikhan N.F."/>
            <person name="Baker D."/>
            <person name="Gharbi K."/>
            <person name="Hall N."/>
            <person name="Watson M."/>
            <person name="Adriaenssens E.M."/>
            <person name="Foster-Nyarko E."/>
            <person name="Jarju S."/>
            <person name="Secka A."/>
            <person name="Antonio M."/>
            <person name="Oren A."/>
            <person name="Chaudhuri R.R."/>
            <person name="La Ragione R."/>
            <person name="Hildebrand F."/>
            <person name="Pallen M.J."/>
        </authorList>
    </citation>
    <scope>NUCLEOTIDE SEQUENCE</scope>
    <source>
        <strain evidence="12">4920</strain>
    </source>
</reference>
<dbReference type="GO" id="GO:0004764">
    <property type="term" value="F:shikimate 3-dehydrogenase (NADP+) activity"/>
    <property type="evidence" value="ECO:0007669"/>
    <property type="project" value="UniProtKB-UniRule"/>
</dbReference>
<dbReference type="GO" id="GO:0009423">
    <property type="term" value="P:chorismate biosynthetic process"/>
    <property type="evidence" value="ECO:0007669"/>
    <property type="project" value="UniProtKB-UniRule"/>
</dbReference>
<dbReference type="GO" id="GO:0019632">
    <property type="term" value="P:shikimate metabolic process"/>
    <property type="evidence" value="ECO:0007669"/>
    <property type="project" value="InterPro"/>
</dbReference>
<evidence type="ECO:0000256" key="6">
    <source>
        <dbReference type="ARBA" id="ARBA00023141"/>
    </source>
</evidence>
<feature type="binding site" evidence="8">
    <location>
        <position position="221"/>
    </location>
    <ligand>
        <name>NADP(+)</name>
        <dbReference type="ChEBI" id="CHEBI:58349"/>
    </ligand>
</feature>
<dbReference type="Proteomes" id="UP000886743">
    <property type="component" value="Unassembled WGS sequence"/>
</dbReference>
<comment type="catalytic activity">
    <reaction evidence="7 8">
        <text>shikimate + NADP(+) = 3-dehydroshikimate + NADPH + H(+)</text>
        <dbReference type="Rhea" id="RHEA:17737"/>
        <dbReference type="ChEBI" id="CHEBI:15378"/>
        <dbReference type="ChEBI" id="CHEBI:16630"/>
        <dbReference type="ChEBI" id="CHEBI:36208"/>
        <dbReference type="ChEBI" id="CHEBI:57783"/>
        <dbReference type="ChEBI" id="CHEBI:58349"/>
        <dbReference type="EC" id="1.1.1.25"/>
    </reaction>
</comment>
<keyword evidence="3 8" id="KW-0028">Amino-acid biosynthesis</keyword>
<comment type="subunit">
    <text evidence="8">Homodimer.</text>
</comment>
<comment type="similarity">
    <text evidence="8">Belongs to the shikimate dehydrogenase family.</text>
</comment>
<feature type="domain" description="SDH C-terminal" evidence="11">
    <location>
        <begin position="245"/>
        <end position="266"/>
    </location>
</feature>
<comment type="function">
    <text evidence="8">Involved in the biosynthesis of the chorismate, which leads to the biosynthesis of aromatic amino acids. Catalyzes the reversible NADPH linked reduction of 3-dehydroshikimate (DHSA) to yield shikimate (SA).</text>
</comment>
<keyword evidence="6 8" id="KW-0057">Aromatic amino acid biosynthesis</keyword>
<evidence type="ECO:0000259" key="10">
    <source>
        <dbReference type="Pfam" id="PF08501"/>
    </source>
</evidence>
<evidence type="ECO:0000256" key="8">
    <source>
        <dbReference type="HAMAP-Rule" id="MF_00222"/>
    </source>
</evidence>
<comment type="caution">
    <text evidence="8">Lacks conserved residue(s) required for the propagation of feature annotation.</text>
</comment>
<feature type="binding site" evidence="8">
    <location>
        <position position="93"/>
    </location>
    <ligand>
        <name>shikimate</name>
        <dbReference type="ChEBI" id="CHEBI:36208"/>
    </ligand>
</feature>
<dbReference type="GO" id="GO:0008652">
    <property type="term" value="P:amino acid biosynthetic process"/>
    <property type="evidence" value="ECO:0007669"/>
    <property type="project" value="UniProtKB-KW"/>
</dbReference>
<evidence type="ECO:0000259" key="11">
    <source>
        <dbReference type="Pfam" id="PF18317"/>
    </source>
</evidence>
<name>A0A9D1NGE0_9FIRM</name>
<evidence type="ECO:0000313" key="12">
    <source>
        <dbReference type="EMBL" id="HIV02361.1"/>
    </source>
</evidence>
<accession>A0A9D1NGE0</accession>
<evidence type="ECO:0000256" key="7">
    <source>
        <dbReference type="ARBA" id="ARBA00049442"/>
    </source>
</evidence>
<dbReference type="InterPro" id="IPR041121">
    <property type="entry name" value="SDH_C"/>
</dbReference>
<feature type="domain" description="Shikimate dehydrogenase substrate binding N-terminal" evidence="10">
    <location>
        <begin position="13"/>
        <end position="95"/>
    </location>
</feature>
<comment type="pathway">
    <text evidence="1 8">Metabolic intermediate biosynthesis; chorismate biosynthesis; chorismate from D-erythrose 4-phosphate and phosphoenolpyruvate: step 4/7.</text>
</comment>
<evidence type="ECO:0000256" key="5">
    <source>
        <dbReference type="ARBA" id="ARBA00023002"/>
    </source>
</evidence>
<dbReference type="InterPro" id="IPR011342">
    <property type="entry name" value="Shikimate_DH"/>
</dbReference>
<feature type="binding site" evidence="8">
    <location>
        <position position="68"/>
    </location>
    <ligand>
        <name>shikimate</name>
        <dbReference type="ChEBI" id="CHEBI:36208"/>
    </ligand>
</feature>
<keyword evidence="4 8" id="KW-0521">NADP</keyword>
<sequence length="280" mass="30730">MREIDGHTKLLGLMGYPVEHTYSPQMHNYISQVYGRNYAYAALPVLPGQLGDAVRGLKALNFAGVNVTAPYKVEVMQYLDEIAPDAKMYGSVNTVKYENGRLYGYNTDADGFYLSLVNGGAPIIGKDLLILGAGGAARPICIKFAMLGAKSITILNRTQKNADALAEFVKEACGYEVHTKREHARYDVVMNTTSAGMEPDIDACPISDFSFVDGDTAAADMIYNPPETVFLRKMKEHGARVCINGLGMLIYQGIVAYEIFTGEKIDHAIYDDIKREVFGL</sequence>
<dbReference type="AlphaFoldDB" id="A0A9D1NGE0"/>
<dbReference type="PANTHER" id="PTHR21089">
    <property type="entry name" value="SHIKIMATE DEHYDROGENASE"/>
    <property type="match status" value="1"/>
</dbReference>
<feature type="binding site" evidence="8">
    <location>
        <position position="252"/>
    </location>
    <ligand>
        <name>shikimate</name>
        <dbReference type="ChEBI" id="CHEBI:36208"/>
    </ligand>
</feature>
<dbReference type="EC" id="1.1.1.25" evidence="2 8"/>
<dbReference type="GO" id="GO:0009073">
    <property type="term" value="P:aromatic amino acid family biosynthetic process"/>
    <property type="evidence" value="ECO:0007669"/>
    <property type="project" value="UniProtKB-KW"/>
</dbReference>
<proteinExistence type="inferred from homology"/>
<dbReference type="Gene3D" id="3.40.50.720">
    <property type="entry name" value="NAD(P)-binding Rossmann-like Domain"/>
    <property type="match status" value="1"/>
</dbReference>
<dbReference type="HAMAP" id="MF_00222">
    <property type="entry name" value="Shikimate_DH_AroE"/>
    <property type="match status" value="1"/>
</dbReference>
<dbReference type="PANTHER" id="PTHR21089:SF1">
    <property type="entry name" value="BIFUNCTIONAL 3-DEHYDROQUINATE DEHYDRATASE_SHIKIMATE DEHYDROGENASE, CHLOROPLASTIC"/>
    <property type="match status" value="1"/>
</dbReference>
<dbReference type="Pfam" id="PF18317">
    <property type="entry name" value="SDH_C"/>
    <property type="match status" value="1"/>
</dbReference>
<dbReference type="InterPro" id="IPR046346">
    <property type="entry name" value="Aminoacid_DH-like_N_sf"/>
</dbReference>
<dbReference type="SUPFAM" id="SSF51735">
    <property type="entry name" value="NAD(P)-binding Rossmann-fold domains"/>
    <property type="match status" value="1"/>
</dbReference>
<evidence type="ECO:0000256" key="1">
    <source>
        <dbReference type="ARBA" id="ARBA00004871"/>
    </source>
</evidence>
<comment type="caution">
    <text evidence="12">The sequence shown here is derived from an EMBL/GenBank/DDBJ whole genome shotgun (WGS) entry which is preliminary data.</text>
</comment>
<keyword evidence="5 8" id="KW-0560">Oxidoreductase</keyword>
<evidence type="ECO:0000313" key="13">
    <source>
        <dbReference type="Proteomes" id="UP000886743"/>
    </source>
</evidence>
<dbReference type="InterPro" id="IPR022893">
    <property type="entry name" value="Shikimate_DH_fam"/>
</dbReference>
<dbReference type="InterPro" id="IPR013708">
    <property type="entry name" value="Shikimate_DH-bd_N"/>
</dbReference>
<evidence type="ECO:0000259" key="9">
    <source>
        <dbReference type="Pfam" id="PF01488"/>
    </source>
</evidence>
<feature type="binding site" evidence="8">
    <location>
        <begin position="21"/>
        <end position="23"/>
    </location>
    <ligand>
        <name>shikimate</name>
        <dbReference type="ChEBI" id="CHEBI:36208"/>
    </ligand>
</feature>
<dbReference type="CDD" id="cd01065">
    <property type="entry name" value="NAD_bind_Shikimate_DH"/>
    <property type="match status" value="1"/>
</dbReference>
<dbReference type="GO" id="GO:0050661">
    <property type="term" value="F:NADP binding"/>
    <property type="evidence" value="ECO:0007669"/>
    <property type="project" value="InterPro"/>
</dbReference>
<dbReference type="EMBL" id="DVOF01000065">
    <property type="protein sequence ID" value="HIV02361.1"/>
    <property type="molecule type" value="Genomic_DNA"/>
</dbReference>
<organism evidence="12 13">
    <name type="scientific">Candidatus Aphodoplasma excrementigallinarum</name>
    <dbReference type="NCBI Taxonomy" id="2840673"/>
    <lineage>
        <taxon>Bacteria</taxon>
        <taxon>Bacillati</taxon>
        <taxon>Bacillota</taxon>
        <taxon>Clostridia</taxon>
        <taxon>Eubacteriales</taxon>
        <taxon>Candidatus Aphodoplasma</taxon>
    </lineage>
</organism>
<evidence type="ECO:0000256" key="3">
    <source>
        <dbReference type="ARBA" id="ARBA00022605"/>
    </source>
</evidence>
<feature type="binding site" evidence="8">
    <location>
        <position position="223"/>
    </location>
    <ligand>
        <name>shikimate</name>
        <dbReference type="ChEBI" id="CHEBI:36208"/>
    </ligand>
</feature>
<dbReference type="Pfam" id="PF08501">
    <property type="entry name" value="Shikimate_dh_N"/>
    <property type="match status" value="1"/>
</dbReference>
<dbReference type="InterPro" id="IPR006151">
    <property type="entry name" value="Shikm_DH/Glu-tRNA_Rdtase"/>
</dbReference>
<feature type="binding site" evidence="8">
    <location>
        <begin position="132"/>
        <end position="136"/>
    </location>
    <ligand>
        <name>NADP(+)</name>
        <dbReference type="ChEBI" id="CHEBI:58349"/>
    </ligand>
</feature>
<reference evidence="12" key="1">
    <citation type="submission" date="2020-10" db="EMBL/GenBank/DDBJ databases">
        <authorList>
            <person name="Gilroy R."/>
        </authorList>
    </citation>
    <scope>NUCLEOTIDE SEQUENCE</scope>
    <source>
        <strain evidence="12">4920</strain>
    </source>
</reference>
<evidence type="ECO:0000256" key="4">
    <source>
        <dbReference type="ARBA" id="ARBA00022857"/>
    </source>
</evidence>
<feature type="active site" description="Proton acceptor" evidence="8">
    <location>
        <position position="72"/>
    </location>
</feature>
<dbReference type="SUPFAM" id="SSF53223">
    <property type="entry name" value="Aminoacid dehydrogenase-like, N-terminal domain"/>
    <property type="match status" value="1"/>
</dbReference>